<geneLocation type="mitochondrion" evidence="8"/>
<dbReference type="Pfam" id="PF00420">
    <property type="entry name" value="Oxidored_q2"/>
    <property type="match status" value="1"/>
</dbReference>
<evidence type="ECO:0000256" key="5">
    <source>
        <dbReference type="ARBA" id="ARBA00022989"/>
    </source>
</evidence>
<organism evidence="8">
    <name type="scientific">Lithodesmium undulatum</name>
    <name type="common">Marine centric diatom</name>
    <dbReference type="NCBI Taxonomy" id="59812"/>
    <lineage>
        <taxon>Eukaryota</taxon>
        <taxon>Sar</taxon>
        <taxon>Stramenopiles</taxon>
        <taxon>Ochrophyta</taxon>
        <taxon>Bacillariophyta</taxon>
        <taxon>Mediophyceae</taxon>
        <taxon>Lithodesmiophycidae</taxon>
        <taxon>Lithodesmiales</taxon>
        <taxon>Lithodesmiaceae</taxon>
        <taxon>Lithodesmium</taxon>
    </lineage>
</organism>
<evidence type="ECO:0000256" key="2">
    <source>
        <dbReference type="ARBA" id="ARBA00010519"/>
    </source>
</evidence>
<evidence type="ECO:0000256" key="1">
    <source>
        <dbReference type="ARBA" id="ARBA00004141"/>
    </source>
</evidence>
<dbReference type="NCBIfam" id="NF004321">
    <property type="entry name" value="PRK05715.1-3"/>
    <property type="match status" value="1"/>
</dbReference>
<name>A0A7T7A9V4_LITUN</name>
<comment type="similarity">
    <text evidence="2">Belongs to the complex I subunit 4L family.</text>
</comment>
<dbReference type="GO" id="GO:0016651">
    <property type="term" value="F:oxidoreductase activity, acting on NAD(P)H"/>
    <property type="evidence" value="ECO:0007669"/>
    <property type="project" value="InterPro"/>
</dbReference>
<dbReference type="Gene3D" id="1.10.287.3510">
    <property type="match status" value="1"/>
</dbReference>
<dbReference type="NCBIfam" id="NF004323">
    <property type="entry name" value="PRK05715.1-5"/>
    <property type="match status" value="1"/>
</dbReference>
<dbReference type="GeneID" id="67132410"/>
<keyword evidence="4 7" id="KW-0812">Transmembrane</keyword>
<protein>
    <submittedName>
        <fullName evidence="8">NADH dehydrogenase subunit 4L</fullName>
    </submittedName>
</protein>
<dbReference type="InterPro" id="IPR039428">
    <property type="entry name" value="NUOK/Mnh_C1-like"/>
</dbReference>
<evidence type="ECO:0000256" key="7">
    <source>
        <dbReference type="SAM" id="Phobius"/>
    </source>
</evidence>
<comment type="subcellular location">
    <subcellularLocation>
        <location evidence="1">Membrane</location>
        <topology evidence="1">Multi-pass membrane protein</topology>
    </subcellularLocation>
</comment>
<evidence type="ECO:0000256" key="6">
    <source>
        <dbReference type="ARBA" id="ARBA00023136"/>
    </source>
</evidence>
<dbReference type="NCBIfam" id="NF004320">
    <property type="entry name" value="PRK05715.1-2"/>
    <property type="match status" value="1"/>
</dbReference>
<dbReference type="EMBL" id="MW023083">
    <property type="protein sequence ID" value="QQJ94662.1"/>
    <property type="molecule type" value="Genomic_DNA"/>
</dbReference>
<evidence type="ECO:0000313" key="8">
    <source>
        <dbReference type="EMBL" id="QQJ94662.1"/>
    </source>
</evidence>
<dbReference type="InterPro" id="IPR001133">
    <property type="entry name" value="NADH_UbQ_OxRdtase_chain4L/K"/>
</dbReference>
<keyword evidence="5 7" id="KW-1133">Transmembrane helix</keyword>
<keyword evidence="6 7" id="KW-0472">Membrane</keyword>
<evidence type="ECO:0000256" key="3">
    <source>
        <dbReference type="ARBA" id="ARBA00022448"/>
    </source>
</evidence>
<evidence type="ECO:0000256" key="4">
    <source>
        <dbReference type="ARBA" id="ARBA00022692"/>
    </source>
</evidence>
<proteinExistence type="inferred from homology"/>
<dbReference type="HAMAP" id="MF_01456">
    <property type="entry name" value="NDH1_NuoK"/>
    <property type="match status" value="1"/>
</dbReference>
<dbReference type="RefSeq" id="YP_010139054.1">
    <property type="nucleotide sequence ID" value="NC_056903.1"/>
</dbReference>
<dbReference type="PANTHER" id="PTHR11434:SF16">
    <property type="entry name" value="NADH-UBIQUINONE OXIDOREDUCTASE CHAIN 4L"/>
    <property type="match status" value="1"/>
</dbReference>
<gene>
    <name evidence="8" type="primary">nad4L</name>
</gene>
<reference evidence="8" key="1">
    <citation type="journal article" date="2021" name="J. Appl. Phycol.">
        <title>Mitochondrial genome of the harmful algal bloom species Odontella regia (Mediophyceae, Bacillariophyta).</title>
        <authorList>
            <person name="Wang Y."/>
            <person name="Chen Y."/>
            <person name="Wang J."/>
            <person name="Liu F."/>
            <person name="Chen N."/>
        </authorList>
    </citation>
    <scope>NUCLEOTIDE SEQUENCE</scope>
</reference>
<dbReference type="AlphaFoldDB" id="A0A7T7A9V4"/>
<keyword evidence="8" id="KW-0496">Mitochondrion</keyword>
<feature type="transmembrane region" description="Helical" evidence="7">
    <location>
        <begin position="37"/>
        <end position="55"/>
    </location>
</feature>
<dbReference type="GO" id="GO:0042773">
    <property type="term" value="P:ATP synthesis coupled electron transport"/>
    <property type="evidence" value="ECO:0007669"/>
    <property type="project" value="InterPro"/>
</dbReference>
<dbReference type="PANTHER" id="PTHR11434">
    <property type="entry name" value="NADH-UBIQUINONE OXIDOREDUCTASE SUBUNIT ND4L"/>
    <property type="match status" value="1"/>
</dbReference>
<dbReference type="GO" id="GO:0030964">
    <property type="term" value="C:NADH dehydrogenase complex"/>
    <property type="evidence" value="ECO:0007669"/>
    <property type="project" value="TreeGrafter"/>
</dbReference>
<keyword evidence="3" id="KW-0813">Transport</keyword>
<dbReference type="FunFam" id="1.10.287.3510:FF:000001">
    <property type="entry name" value="NADH-quinone oxidoreductase subunit K"/>
    <property type="match status" value="1"/>
</dbReference>
<feature type="transmembrane region" description="Helical" evidence="7">
    <location>
        <begin position="61"/>
        <end position="86"/>
    </location>
</feature>
<sequence>MIINVNYILTIIILLFLIGVLGLVLNRKNILITIMSIELMLLSVNLNFAIFSSYLDDIVGQIFVIFILTIAATESAIGLAILSVYYQLKNTVIVDKIKITKS</sequence>
<feature type="transmembrane region" description="Helical" evidence="7">
    <location>
        <begin position="6"/>
        <end position="25"/>
    </location>
</feature>
<accession>A0A7T7A9V4</accession>